<evidence type="ECO:0000313" key="3">
    <source>
        <dbReference type="EMBL" id="KFD51089.1"/>
    </source>
</evidence>
<dbReference type="EMBL" id="KL363243">
    <property type="protein sequence ID" value="KFD51089.1"/>
    <property type="molecule type" value="Genomic_DNA"/>
</dbReference>
<protein>
    <recommendedName>
        <fullName evidence="6">Cystatin domain-containing protein</fullName>
    </recommendedName>
</protein>
<reference evidence="4 5" key="1">
    <citation type="journal article" date="2014" name="Nat. Genet.">
        <title>Genome and transcriptome of the porcine whipworm Trichuris suis.</title>
        <authorList>
            <person name="Jex A.R."/>
            <person name="Nejsum P."/>
            <person name="Schwarz E.M."/>
            <person name="Hu L."/>
            <person name="Young N.D."/>
            <person name="Hall R.S."/>
            <person name="Korhonen P.K."/>
            <person name="Liao S."/>
            <person name="Thamsborg S."/>
            <person name="Xia J."/>
            <person name="Xu P."/>
            <person name="Wang S."/>
            <person name="Scheerlinck J.P."/>
            <person name="Hofmann A."/>
            <person name="Sternberg P.W."/>
            <person name="Wang J."/>
            <person name="Gasser R.B."/>
        </authorList>
    </citation>
    <scope>NUCLEOTIDE SEQUENCE [LARGE SCALE GENOMIC DNA]</scope>
    <source>
        <strain evidence="4">DCEP-RM93F</strain>
        <strain evidence="3">DCEP-RM93M</strain>
    </source>
</reference>
<name>A0A085N0R2_9BILA</name>
<keyword evidence="5" id="KW-1185">Reference proteome</keyword>
<evidence type="ECO:0000256" key="2">
    <source>
        <dbReference type="SAM" id="SignalP"/>
    </source>
</evidence>
<organism evidence="4">
    <name type="scientific">Trichuris suis</name>
    <name type="common">pig whipworm</name>
    <dbReference type="NCBI Taxonomy" id="68888"/>
    <lineage>
        <taxon>Eukaryota</taxon>
        <taxon>Metazoa</taxon>
        <taxon>Ecdysozoa</taxon>
        <taxon>Nematoda</taxon>
        <taxon>Enoplea</taxon>
        <taxon>Dorylaimia</taxon>
        <taxon>Trichinellida</taxon>
        <taxon>Trichuridae</taxon>
        <taxon>Trichuris</taxon>
    </lineage>
</organism>
<keyword evidence="2" id="KW-0732">Signal</keyword>
<feature type="chain" id="PRO_5007379536" description="Cystatin domain-containing protein" evidence="2">
    <location>
        <begin position="20"/>
        <end position="132"/>
    </location>
</feature>
<accession>A0A085N0R2</accession>
<dbReference type="EMBL" id="KL367581">
    <property type="protein sequence ID" value="KFD63058.1"/>
    <property type="molecule type" value="Genomic_DNA"/>
</dbReference>
<evidence type="ECO:0000313" key="4">
    <source>
        <dbReference type="EMBL" id="KFD63058.1"/>
    </source>
</evidence>
<feature type="signal peptide" evidence="2">
    <location>
        <begin position="1"/>
        <end position="19"/>
    </location>
</feature>
<proteinExistence type="predicted"/>
<gene>
    <name evidence="3" type="ORF">M513_07989</name>
    <name evidence="4" type="ORF">M514_07989</name>
</gene>
<dbReference type="Gene3D" id="3.10.450.10">
    <property type="match status" value="1"/>
</dbReference>
<dbReference type="Proteomes" id="UP000030764">
    <property type="component" value="Unassembled WGS sequence"/>
</dbReference>
<feature type="region of interest" description="Disordered" evidence="1">
    <location>
        <begin position="107"/>
        <end position="132"/>
    </location>
</feature>
<evidence type="ECO:0000313" key="5">
    <source>
        <dbReference type="Proteomes" id="UP000030764"/>
    </source>
</evidence>
<dbReference type="InterPro" id="IPR046350">
    <property type="entry name" value="Cystatin_sf"/>
</dbReference>
<evidence type="ECO:0008006" key="6">
    <source>
        <dbReference type="Google" id="ProtNLM"/>
    </source>
</evidence>
<dbReference type="AlphaFoldDB" id="A0A085N0R2"/>
<sequence length="132" mass="14070">MVALLKLAAILLCLASVSAIEKALLDKFAKAAVNGINKDQDSGKYLFGVLVYSNVKETDKEVTFDLIAVQTTCPKGTEKDASECDTDETSPILKHKVVATKKPNGAYSVASTGPMEPDPKETIATLPLVDNE</sequence>
<dbReference type="SUPFAM" id="SSF54403">
    <property type="entry name" value="Cystatin/monellin"/>
    <property type="match status" value="1"/>
</dbReference>
<evidence type="ECO:0000256" key="1">
    <source>
        <dbReference type="SAM" id="MobiDB-lite"/>
    </source>
</evidence>
<dbReference type="Proteomes" id="UP000030758">
    <property type="component" value="Unassembled WGS sequence"/>
</dbReference>